<comment type="similarity">
    <text evidence="1">Belongs to the CACTIN family.</text>
</comment>
<evidence type="ECO:0000256" key="4">
    <source>
        <dbReference type="SAM" id="MobiDB-lite"/>
    </source>
</evidence>
<feature type="region of interest" description="Disordered" evidence="4">
    <location>
        <begin position="271"/>
        <end position="313"/>
    </location>
</feature>
<dbReference type="PANTHER" id="PTHR21737:SF4">
    <property type="entry name" value="SPLICING FACTOR CACTIN"/>
    <property type="match status" value="1"/>
</dbReference>
<dbReference type="GO" id="GO:0005681">
    <property type="term" value="C:spliceosomal complex"/>
    <property type="evidence" value="ECO:0007669"/>
    <property type="project" value="TreeGrafter"/>
</dbReference>
<dbReference type="InterPro" id="IPR018816">
    <property type="entry name" value="Cactin_central"/>
</dbReference>
<feature type="domain" description="Splicing factor cactin central" evidence="6">
    <location>
        <begin position="12"/>
        <end position="198"/>
    </location>
</feature>
<feature type="domain" description="Splicing factor Cactin C-terminal" evidence="5">
    <location>
        <begin position="344"/>
        <end position="481"/>
    </location>
</feature>
<keyword evidence="3" id="KW-0175">Coiled coil</keyword>
<dbReference type="EMBL" id="ML992509">
    <property type="protein sequence ID" value="KAF2221684.1"/>
    <property type="molecule type" value="Genomic_DNA"/>
</dbReference>
<keyword evidence="8" id="KW-1185">Reference proteome</keyword>
<feature type="compositionally biased region" description="Polar residues" evidence="4">
    <location>
        <begin position="288"/>
        <end position="313"/>
    </location>
</feature>
<organism evidence="7 8">
    <name type="scientific">Elsinoe ampelina</name>
    <dbReference type="NCBI Taxonomy" id="302913"/>
    <lineage>
        <taxon>Eukaryota</taxon>
        <taxon>Fungi</taxon>
        <taxon>Dikarya</taxon>
        <taxon>Ascomycota</taxon>
        <taxon>Pezizomycotina</taxon>
        <taxon>Dothideomycetes</taxon>
        <taxon>Dothideomycetidae</taxon>
        <taxon>Myriangiales</taxon>
        <taxon>Elsinoaceae</taxon>
        <taxon>Elsinoe</taxon>
    </lineage>
</organism>
<dbReference type="AlphaFoldDB" id="A0A6A6G7Q0"/>
<evidence type="ECO:0000259" key="5">
    <source>
        <dbReference type="Pfam" id="PF09732"/>
    </source>
</evidence>
<evidence type="ECO:0000256" key="3">
    <source>
        <dbReference type="SAM" id="Coils"/>
    </source>
</evidence>
<dbReference type="PANTHER" id="PTHR21737">
    <property type="entry name" value="POLYGLUTAMINE BINDING PROTEIN 1/MARVEL MEMBRANE-ASSOCIATING DOMAIN CONTAINING 3"/>
    <property type="match status" value="1"/>
</dbReference>
<evidence type="ECO:0000313" key="7">
    <source>
        <dbReference type="EMBL" id="KAF2221684.1"/>
    </source>
</evidence>
<feature type="compositionally biased region" description="Basic and acidic residues" evidence="4">
    <location>
        <begin position="271"/>
        <end position="281"/>
    </location>
</feature>
<gene>
    <name evidence="7" type="ORF">BDZ85DRAFT_132286</name>
</gene>
<reference evidence="8" key="1">
    <citation type="journal article" date="2020" name="Stud. Mycol.">
        <title>101 Dothideomycetes genomes: A test case for predicting lifestyles and emergence of pathogens.</title>
        <authorList>
            <person name="Haridas S."/>
            <person name="Albert R."/>
            <person name="Binder M."/>
            <person name="Bloem J."/>
            <person name="LaButti K."/>
            <person name="Salamov A."/>
            <person name="Andreopoulos B."/>
            <person name="Baker S."/>
            <person name="Barry K."/>
            <person name="Bills G."/>
            <person name="Bluhm B."/>
            <person name="Cannon C."/>
            <person name="Castanera R."/>
            <person name="Culley D."/>
            <person name="Daum C."/>
            <person name="Ezra D."/>
            <person name="Gonzalez J."/>
            <person name="Henrissat B."/>
            <person name="Kuo A."/>
            <person name="Liang C."/>
            <person name="Lipzen A."/>
            <person name="Lutzoni F."/>
            <person name="Magnuson J."/>
            <person name="Mondo S."/>
            <person name="Nolan M."/>
            <person name="Ohm R."/>
            <person name="Pangilinan J."/>
            <person name="Park H.-J."/>
            <person name="Ramirez L."/>
            <person name="Alfaro M."/>
            <person name="Sun H."/>
            <person name="Tritt A."/>
            <person name="Yoshinaga Y."/>
            <person name="Zwiers L.-H."/>
            <person name="Turgeon B."/>
            <person name="Goodwin S."/>
            <person name="Spatafora J."/>
            <person name="Crous P."/>
            <person name="Grigoriev I."/>
        </authorList>
    </citation>
    <scope>NUCLEOTIDE SEQUENCE [LARGE SCALE GENOMIC DNA]</scope>
    <source>
        <strain evidence="8">CECT 20119</strain>
    </source>
</reference>
<evidence type="ECO:0000259" key="6">
    <source>
        <dbReference type="Pfam" id="PF10312"/>
    </source>
</evidence>
<evidence type="ECO:0000256" key="2">
    <source>
        <dbReference type="ARBA" id="ARBA00034534"/>
    </source>
</evidence>
<dbReference type="GO" id="GO:0045292">
    <property type="term" value="P:mRNA cis splicing, via spliceosome"/>
    <property type="evidence" value="ECO:0007669"/>
    <property type="project" value="TreeGrafter"/>
</dbReference>
<dbReference type="OrthoDB" id="265955at2759"/>
<dbReference type="InterPro" id="IPR019134">
    <property type="entry name" value="Cactin_C"/>
</dbReference>
<evidence type="ECO:0000256" key="1">
    <source>
        <dbReference type="ARBA" id="ARBA00006895"/>
    </source>
</evidence>
<dbReference type="SMART" id="SM01050">
    <property type="entry name" value="CactinC_cactus"/>
    <property type="match status" value="1"/>
</dbReference>
<name>A0A6A6G7Q0_9PEZI</name>
<feature type="coiled-coil region" evidence="3">
    <location>
        <begin position="154"/>
        <end position="208"/>
    </location>
</feature>
<dbReference type="GO" id="GO:0005737">
    <property type="term" value="C:cytoplasm"/>
    <property type="evidence" value="ECO:0007669"/>
    <property type="project" value="TreeGrafter"/>
</dbReference>
<proteinExistence type="inferred from homology"/>
<protein>
    <recommendedName>
        <fullName evidence="2">Splicing factor Cactin</fullName>
    </recommendedName>
</protein>
<dbReference type="Proteomes" id="UP000799538">
    <property type="component" value="Unassembled WGS sequence"/>
</dbReference>
<sequence length="481" mass="55362">MSDSNNNNPRKRRAETQEEAWVADEDRFVLQQAKKRAALRVKAGRAKPIDHLAVVLRALDPARNGFDEEEEESEAAVVSPETIFDGLDTEDLLDLEKEIDTYLALEKSRSNSEYWQTMKLVCRDRRQGDGHNGSDQGLSAVAAQLDRVLGPKNLKELETLEKQVKQKLKSDEAIDVDYWENLLKRLSIHKARAQLRKVTQDIMQARVKGRREESRQAAEEFRREVAKAMEGRTTAESHDRLDTTSLDPDSCLKISATDRTVPIVQQGPYQRRIESERRKMAESGWPTRHSSQVARSANLSAESGDKQTSTTGTAYEREVARGVGEDEEVFATEEAVSTSRKPAWAETYVPRKPRYFNRVQLGFEWNKYNQTHYDQDNPPPKVVQGYKFNIFYPDLIDVTKAPTYRIERENGRKRGQTMAPAGEEDTCIIRFVAGPPYEDVAFRIVDREWDYSAKRERGFKSSFDKGILQLHFQFKKIYYRK</sequence>
<dbReference type="Pfam" id="PF10312">
    <property type="entry name" value="Cactin_mid"/>
    <property type="match status" value="1"/>
</dbReference>
<accession>A0A6A6G7Q0</accession>
<dbReference type="Pfam" id="PF09732">
    <property type="entry name" value="CactinC_cactus"/>
    <property type="match status" value="1"/>
</dbReference>
<evidence type="ECO:0000313" key="8">
    <source>
        <dbReference type="Proteomes" id="UP000799538"/>
    </source>
</evidence>